<gene>
    <name evidence="4" type="ORF">AKL17_3337</name>
</gene>
<feature type="domain" description="Acyltransferase 3" evidence="2">
    <location>
        <begin position="12"/>
        <end position="316"/>
    </location>
</feature>
<dbReference type="GO" id="GO:0016747">
    <property type="term" value="F:acyltransferase activity, transferring groups other than amino-acyl groups"/>
    <property type="evidence" value="ECO:0007669"/>
    <property type="project" value="InterPro"/>
</dbReference>
<feature type="domain" description="SGNH" evidence="3">
    <location>
        <begin position="438"/>
        <end position="661"/>
    </location>
</feature>
<feature type="transmembrane region" description="Helical" evidence="1">
    <location>
        <begin position="12"/>
        <end position="29"/>
    </location>
</feature>
<feature type="transmembrane region" description="Helical" evidence="1">
    <location>
        <begin position="314"/>
        <end position="338"/>
    </location>
</feature>
<keyword evidence="1" id="KW-0812">Transmembrane</keyword>
<feature type="transmembrane region" description="Helical" evidence="1">
    <location>
        <begin position="280"/>
        <end position="302"/>
    </location>
</feature>
<feature type="transmembrane region" description="Helical" evidence="1">
    <location>
        <begin position="198"/>
        <end position="220"/>
    </location>
</feature>
<evidence type="ECO:0000259" key="2">
    <source>
        <dbReference type="Pfam" id="PF01757"/>
    </source>
</evidence>
<keyword evidence="4" id="KW-0808">Transferase</keyword>
<dbReference type="Pfam" id="PF19040">
    <property type="entry name" value="SGNH"/>
    <property type="match status" value="1"/>
</dbReference>
<feature type="transmembrane region" description="Helical" evidence="1">
    <location>
        <begin position="78"/>
        <end position="97"/>
    </location>
</feature>
<keyword evidence="5" id="KW-1185">Reference proteome</keyword>
<dbReference type="PANTHER" id="PTHR23028:SF53">
    <property type="entry name" value="ACYL_TRANSF_3 DOMAIN-CONTAINING PROTEIN"/>
    <property type="match status" value="1"/>
</dbReference>
<protein>
    <submittedName>
        <fullName evidence="4">Acyltransferase</fullName>
    </submittedName>
</protein>
<dbReference type="GO" id="GO:0009103">
    <property type="term" value="P:lipopolysaccharide biosynthetic process"/>
    <property type="evidence" value="ECO:0007669"/>
    <property type="project" value="TreeGrafter"/>
</dbReference>
<organism evidence="4 5">
    <name type="scientific">Frigidibacter mobilis</name>
    <dbReference type="NCBI Taxonomy" id="1335048"/>
    <lineage>
        <taxon>Bacteria</taxon>
        <taxon>Pseudomonadati</taxon>
        <taxon>Pseudomonadota</taxon>
        <taxon>Alphaproteobacteria</taxon>
        <taxon>Rhodobacterales</taxon>
        <taxon>Paracoccaceae</taxon>
        <taxon>Frigidibacter</taxon>
    </lineage>
</organism>
<dbReference type="KEGG" id="daa:AKL17_3337"/>
<keyword evidence="1" id="KW-0472">Membrane</keyword>
<name>A0A165SSF5_9RHOB</name>
<accession>A0A165SSF5</accession>
<evidence type="ECO:0000259" key="3">
    <source>
        <dbReference type="Pfam" id="PF19040"/>
    </source>
</evidence>
<dbReference type="PANTHER" id="PTHR23028">
    <property type="entry name" value="ACETYLTRANSFERASE"/>
    <property type="match status" value="1"/>
</dbReference>
<proteinExistence type="predicted"/>
<reference evidence="4 5" key="1">
    <citation type="submission" date="2015-09" db="EMBL/GenBank/DDBJ databases">
        <title>Complete genome sequence of Defluviimonas alba cai42t isolated from an oilfield in Xinjiang.</title>
        <authorList>
            <person name="Geng S."/>
            <person name="Pan X."/>
            <person name="Wu X."/>
        </authorList>
    </citation>
    <scope>NUCLEOTIDE SEQUENCE [LARGE SCALE GENOMIC DNA]</scope>
    <source>
        <strain evidence="5">cai42</strain>
    </source>
</reference>
<dbReference type="Proteomes" id="UP000076128">
    <property type="component" value="Chromosome"/>
</dbReference>
<evidence type="ECO:0000313" key="5">
    <source>
        <dbReference type="Proteomes" id="UP000076128"/>
    </source>
</evidence>
<dbReference type="OrthoDB" id="9796461at2"/>
<feature type="transmembrane region" description="Helical" evidence="1">
    <location>
        <begin position="173"/>
        <end position="192"/>
    </location>
</feature>
<dbReference type="InterPro" id="IPR002656">
    <property type="entry name" value="Acyl_transf_3_dom"/>
</dbReference>
<keyword evidence="4" id="KW-0012">Acyltransferase</keyword>
<dbReference type="EMBL" id="CP012661">
    <property type="protein sequence ID" value="AMY70569.1"/>
    <property type="molecule type" value="Genomic_DNA"/>
</dbReference>
<dbReference type="Pfam" id="PF01757">
    <property type="entry name" value="Acyl_transf_3"/>
    <property type="match status" value="1"/>
</dbReference>
<dbReference type="AlphaFoldDB" id="A0A165SSF5"/>
<feature type="transmembrane region" description="Helical" evidence="1">
    <location>
        <begin position="350"/>
        <end position="376"/>
    </location>
</feature>
<sequence length="680" mass="74213">MTTAEPHQIRDDITGLRALAVIAVIIFHMDTSLLPGGFLGVDVFFVISGYVITMSLMKSGPLPLGAFLLRFYQKRIRRLMPALILLVVVCSAVISMVDPAPRMSLLTGMAGLFGLSNMLLLFSATDYFAADTEFNIFTHTWSLGVEEQYYLLYPVLFWLLTRGASADTARRRVFAAMALLSCVTLVLFQWLSQTNPSAAFFLMPTRLWELGAGCMLCLATDQQSTAPWRRRSGPVLAPLAVVLLVACFLIPEHAAFWTTPLSVLATVALLAMASTSRPVFALLSNPVAVWIGLASYSLYLWHWPVLVLGRWTTGITLATAPLQLAAIFALGAVSYHLVETPLRKTSWSKWNAGTVLIGLGAASLAACCVAVLYLPLKGDLYLGEPKVAGQTTASALFPEDGEFAITTRRFADACNLTPNLLSGAKKGPKPEITEAFLAGCLHSDSTRQKLVLLGDSFASRSVEHLALAADALGLQFGVLFGYNCPFPLRPSDIAGMPAESCREHDYDRIIDAVVAAVRPGDILVLRLYLAKDQYVSYAGGNMPVLDSYDAALTNFSQRVRDHGGRVVLLGGNPTLPIQAAQSMNPQWFNKALYSEFLTVDSNVETRFDHALDAHLQALFDGSSLLSYIPVNHWFCDDALTCRTRTASEVYYLDKVHLSPAAYDLFYDDLLAHLRAMSGPS</sequence>
<dbReference type="STRING" id="1335048.AKL17_3337"/>
<evidence type="ECO:0000256" key="1">
    <source>
        <dbReference type="SAM" id="Phobius"/>
    </source>
</evidence>
<dbReference type="GO" id="GO:0016020">
    <property type="term" value="C:membrane"/>
    <property type="evidence" value="ECO:0007669"/>
    <property type="project" value="TreeGrafter"/>
</dbReference>
<evidence type="ECO:0000313" key="4">
    <source>
        <dbReference type="EMBL" id="AMY70569.1"/>
    </source>
</evidence>
<feature type="transmembrane region" description="Helical" evidence="1">
    <location>
        <begin position="257"/>
        <end position="273"/>
    </location>
</feature>
<keyword evidence="1" id="KW-1133">Transmembrane helix</keyword>
<dbReference type="RefSeq" id="WP_066815208.1">
    <property type="nucleotide sequence ID" value="NZ_CP012661.1"/>
</dbReference>
<feature type="transmembrane region" description="Helical" evidence="1">
    <location>
        <begin position="103"/>
        <end position="122"/>
    </location>
</feature>
<dbReference type="InterPro" id="IPR050879">
    <property type="entry name" value="Acyltransferase_3"/>
</dbReference>
<dbReference type="InterPro" id="IPR043968">
    <property type="entry name" value="SGNH"/>
</dbReference>
<feature type="transmembrane region" description="Helical" evidence="1">
    <location>
        <begin position="232"/>
        <end position="251"/>
    </location>
</feature>